<reference evidence="6" key="1">
    <citation type="journal article" date="2020" name="Nature">
        <title>Giant virus diversity and host interactions through global metagenomics.</title>
        <authorList>
            <person name="Schulz F."/>
            <person name="Roux S."/>
            <person name="Paez-Espino D."/>
            <person name="Jungbluth S."/>
            <person name="Walsh D.A."/>
            <person name="Denef V.J."/>
            <person name="McMahon K.D."/>
            <person name="Konstantinidis K.T."/>
            <person name="Eloe-Fadrosh E.A."/>
            <person name="Kyrpides N.C."/>
            <person name="Woyke T."/>
        </authorList>
    </citation>
    <scope>NUCLEOTIDE SEQUENCE</scope>
    <source>
        <strain evidence="6">GVMAG-M-3300010157-4</strain>
    </source>
</reference>
<dbReference type="InterPro" id="IPR035100">
    <property type="entry name" value="TF_IIS-typ"/>
</dbReference>
<evidence type="ECO:0000313" key="6">
    <source>
        <dbReference type="EMBL" id="QHS87663.1"/>
    </source>
</evidence>
<dbReference type="GO" id="GO:0008270">
    <property type="term" value="F:zinc ion binding"/>
    <property type="evidence" value="ECO:0007669"/>
    <property type="project" value="UniProtKB-KW"/>
</dbReference>
<evidence type="ECO:0000256" key="1">
    <source>
        <dbReference type="ARBA" id="ARBA00022723"/>
    </source>
</evidence>
<keyword evidence="2" id="KW-0863">Zinc-finger</keyword>
<keyword evidence="3" id="KW-0862">Zinc</keyword>
<dbReference type="Pfam" id="PF07500">
    <property type="entry name" value="TFIIS_M"/>
    <property type="match status" value="1"/>
</dbReference>
<dbReference type="InterPro" id="IPR001222">
    <property type="entry name" value="Znf_TFIIS"/>
</dbReference>
<proteinExistence type="predicted"/>
<keyword evidence="1" id="KW-0479">Metal-binding</keyword>
<evidence type="ECO:0000259" key="5">
    <source>
        <dbReference type="PROSITE" id="PS51321"/>
    </source>
</evidence>
<dbReference type="SMART" id="SM00440">
    <property type="entry name" value="ZnF_C2C2"/>
    <property type="match status" value="1"/>
</dbReference>
<dbReference type="SUPFAM" id="SSF57783">
    <property type="entry name" value="Zinc beta-ribbon"/>
    <property type="match status" value="1"/>
</dbReference>
<feature type="domain" description="TFIIS-type" evidence="4">
    <location>
        <begin position="133"/>
        <end position="173"/>
    </location>
</feature>
<dbReference type="GO" id="GO:0006351">
    <property type="term" value="P:DNA-templated transcription"/>
    <property type="evidence" value="ECO:0007669"/>
    <property type="project" value="InterPro"/>
</dbReference>
<dbReference type="PROSITE" id="PS51321">
    <property type="entry name" value="TFIIS_CENTRAL"/>
    <property type="match status" value="1"/>
</dbReference>
<dbReference type="AlphaFoldDB" id="A0A6C0B860"/>
<evidence type="ECO:0000256" key="3">
    <source>
        <dbReference type="ARBA" id="ARBA00022833"/>
    </source>
</evidence>
<protein>
    <recommendedName>
        <fullName evidence="7">TFIIS-type domain-containing protein</fullName>
    </recommendedName>
</protein>
<dbReference type="CDD" id="cd13749">
    <property type="entry name" value="Zn-ribbon_TFIIS"/>
    <property type="match status" value="1"/>
</dbReference>
<dbReference type="EMBL" id="MN739085">
    <property type="protein sequence ID" value="QHS87663.1"/>
    <property type="molecule type" value="Genomic_DNA"/>
</dbReference>
<evidence type="ECO:0000259" key="4">
    <source>
        <dbReference type="PROSITE" id="PS51133"/>
    </source>
</evidence>
<dbReference type="PANTHER" id="PTHR11477:SF0">
    <property type="entry name" value="IP08861P-RELATED"/>
    <property type="match status" value="1"/>
</dbReference>
<dbReference type="GO" id="GO:0003676">
    <property type="term" value="F:nucleic acid binding"/>
    <property type="evidence" value="ECO:0007669"/>
    <property type="project" value="InterPro"/>
</dbReference>
<organism evidence="6">
    <name type="scientific">viral metagenome</name>
    <dbReference type="NCBI Taxonomy" id="1070528"/>
    <lineage>
        <taxon>unclassified sequences</taxon>
        <taxon>metagenomes</taxon>
        <taxon>organismal metagenomes</taxon>
    </lineage>
</organism>
<dbReference type="InterPro" id="IPR003618">
    <property type="entry name" value="TFIIS_cen_dom"/>
</dbReference>
<evidence type="ECO:0008006" key="7">
    <source>
        <dbReference type="Google" id="ProtNLM"/>
    </source>
</evidence>
<dbReference type="PROSITE" id="PS51133">
    <property type="entry name" value="ZF_TFIIS_2"/>
    <property type="match status" value="1"/>
</dbReference>
<evidence type="ECO:0000256" key="2">
    <source>
        <dbReference type="ARBA" id="ARBA00022771"/>
    </source>
</evidence>
<dbReference type="GO" id="GO:0005634">
    <property type="term" value="C:nucleus"/>
    <property type="evidence" value="ECO:0007669"/>
    <property type="project" value="TreeGrafter"/>
</dbReference>
<accession>A0A6C0B860</accession>
<dbReference type="PIRSF" id="PIRSF006704">
    <property type="entry name" value="TF_IIS"/>
    <property type="match status" value="1"/>
</dbReference>
<dbReference type="PANTHER" id="PTHR11477">
    <property type="entry name" value="TRANSCRIPTION FACTOR S-II ZINC FINGER DOMAIN-CONTAINING PROTEIN"/>
    <property type="match status" value="1"/>
</dbReference>
<dbReference type="Gene3D" id="1.10.472.30">
    <property type="entry name" value="Transcription elongation factor S-II, central domain"/>
    <property type="match status" value="1"/>
</dbReference>
<name>A0A6C0B860_9ZZZZ</name>
<dbReference type="InterPro" id="IPR036575">
    <property type="entry name" value="TFIIS_cen_dom_sf"/>
</dbReference>
<dbReference type="Pfam" id="PF01096">
    <property type="entry name" value="Zn_ribbon_TFIIS"/>
    <property type="match status" value="1"/>
</dbReference>
<dbReference type="PROSITE" id="PS00466">
    <property type="entry name" value="ZF_TFIIS_1"/>
    <property type="match status" value="1"/>
</dbReference>
<sequence>MSSQTLKTPTIFRENVRSKLTAKFGKDMNPTILANVEIGIYNFAIKEATNLKIIKKWDAPAFSTIYMDRLRTVYVNLKNENLRQLLKNEDVSPKTLAFMTHQEMNPEHWREMIDAKIKRDSNKYNINVEAMTEMFTCKKCKSKRCTYYELQTRSADEPSTIFITCLDCGKHWKQN</sequence>
<feature type="domain" description="TFIIS central" evidence="5">
    <location>
        <begin position="12"/>
        <end position="132"/>
    </location>
</feature>
<dbReference type="Gene3D" id="2.20.25.10">
    <property type="match status" value="1"/>
</dbReference>
<dbReference type="SUPFAM" id="SSF46942">
    <property type="entry name" value="Elongation factor TFIIS domain 2"/>
    <property type="match status" value="1"/>
</dbReference>